<gene>
    <name evidence="2" type="ORF">MNAN1_001712</name>
</gene>
<dbReference type="Proteomes" id="UP001213623">
    <property type="component" value="Chromosome 3"/>
</dbReference>
<evidence type="ECO:0000313" key="2">
    <source>
        <dbReference type="EMBL" id="WFD26727.1"/>
    </source>
</evidence>
<protein>
    <submittedName>
        <fullName evidence="2">Uncharacterized protein</fullName>
    </submittedName>
</protein>
<reference evidence="2" key="1">
    <citation type="submission" date="2023-03" db="EMBL/GenBank/DDBJ databases">
        <title>Mating type loci evolution in Malassezia.</title>
        <authorList>
            <person name="Coelho M.A."/>
        </authorList>
    </citation>
    <scope>NUCLEOTIDE SEQUENCE</scope>
    <source>
        <strain evidence="2">CBS 9557</strain>
    </source>
</reference>
<feature type="region of interest" description="Disordered" evidence="1">
    <location>
        <begin position="543"/>
        <end position="576"/>
    </location>
</feature>
<feature type="compositionally biased region" description="Low complexity" evidence="1">
    <location>
        <begin position="184"/>
        <end position="197"/>
    </location>
</feature>
<organism evidence="2 3">
    <name type="scientific">Malassezia nana</name>
    <dbReference type="NCBI Taxonomy" id="180528"/>
    <lineage>
        <taxon>Eukaryota</taxon>
        <taxon>Fungi</taxon>
        <taxon>Dikarya</taxon>
        <taxon>Basidiomycota</taxon>
        <taxon>Ustilaginomycotina</taxon>
        <taxon>Malasseziomycetes</taxon>
        <taxon>Malasseziales</taxon>
        <taxon>Malasseziaceae</taxon>
        <taxon>Malassezia</taxon>
    </lineage>
</organism>
<accession>A0AAF0EHR3</accession>
<name>A0AAF0EHR3_9BASI</name>
<keyword evidence="3" id="KW-1185">Reference proteome</keyword>
<feature type="region of interest" description="Disordered" evidence="1">
    <location>
        <begin position="49"/>
        <end position="83"/>
    </location>
</feature>
<feature type="compositionally biased region" description="Low complexity" evidence="1">
    <location>
        <begin position="375"/>
        <end position="391"/>
    </location>
</feature>
<feature type="region of interest" description="Disordered" evidence="1">
    <location>
        <begin position="177"/>
        <end position="273"/>
    </location>
</feature>
<evidence type="ECO:0000313" key="3">
    <source>
        <dbReference type="Proteomes" id="UP001213623"/>
    </source>
</evidence>
<feature type="compositionally biased region" description="Basic and acidic residues" evidence="1">
    <location>
        <begin position="214"/>
        <end position="225"/>
    </location>
</feature>
<dbReference type="EMBL" id="CP119894">
    <property type="protein sequence ID" value="WFD26727.1"/>
    <property type="molecule type" value="Genomic_DNA"/>
</dbReference>
<dbReference type="AlphaFoldDB" id="A0AAF0EHR3"/>
<proteinExistence type="predicted"/>
<sequence>MSYAAPFLSNPVEDVPDTQLGITFPWEKTTDSTILGGQARFLQLDLTEFESEEDSEGHDWLAQPAGPTAHLSASSLSDVPQAETDTPFDRYEEALLQEHEHKGLREPLRQEHEHKSPTEPLPQEHEAPVTHHPDLDLPHDTPLHNPHDVTCALEGPAESTEAPEAHVNVPYRIMDQQPSSRSVPMASPSPTSMPAAPRHADALGISGVTPRPSHSWEEVPKRPDPLESLSWAPPQADWANHLAEKPVRRPLRKQSPKKAVPTTSHEHGVPPAKQTLKSKASRFFKNVLSSKRRTTLADVSSVPECRSALTSRFPFVSQKSEPNIRLSSTVDPEPVDARVAAPSPWAMQPALAEPAGLSGLRTPPMVPNMLDRQEPSPYYSPTASLAASPPASSQRLSFSSFRRSDAVGASKPKFFLSFFKNRHHEPMSLTRQASNGKLPNCKTVEEPLPLVAEVQRQESLYRSYIRRRSMGSWEEKVSPLTTRPRPPSVVWEVQSPIPDASTPAMLSNEQDTRPWQGAECVPEPMPPAAETAPVVTARDNMAQETLPTSPPTASSPDHGDIAVDSEPSDFQPAGSLSHSAKRLSLGLDTNAWALDLNFGTVTSTTMHSLPHVTSCTDASPDLDEWFSVDHEQASALPMPAHGSPSEPAS</sequence>
<evidence type="ECO:0000256" key="1">
    <source>
        <dbReference type="SAM" id="MobiDB-lite"/>
    </source>
</evidence>
<feature type="compositionally biased region" description="Low complexity" evidence="1">
    <location>
        <begin position="545"/>
        <end position="556"/>
    </location>
</feature>
<feature type="region of interest" description="Disordered" evidence="1">
    <location>
        <begin position="104"/>
        <end position="146"/>
    </location>
</feature>
<feature type="region of interest" description="Disordered" evidence="1">
    <location>
        <begin position="356"/>
        <end position="391"/>
    </location>
</feature>